<keyword evidence="4 9" id="KW-0812">Transmembrane</keyword>
<evidence type="ECO:0000256" key="2">
    <source>
        <dbReference type="ARBA" id="ARBA00005887"/>
    </source>
</evidence>
<feature type="transmembrane region" description="Helical" evidence="9">
    <location>
        <begin position="138"/>
        <end position="157"/>
    </location>
</feature>
<dbReference type="SUPFAM" id="SSF111352">
    <property type="entry name" value="Ammonium transporter"/>
    <property type="match status" value="2"/>
</dbReference>
<dbReference type="InterPro" id="IPR024041">
    <property type="entry name" value="NH4_transpt_AmtB-like_dom"/>
</dbReference>
<evidence type="ECO:0000256" key="8">
    <source>
        <dbReference type="SAM" id="MobiDB-lite"/>
    </source>
</evidence>
<feature type="compositionally biased region" description="Low complexity" evidence="8">
    <location>
        <begin position="291"/>
        <end position="305"/>
    </location>
</feature>
<feature type="transmembrane region" description="Helical" evidence="9">
    <location>
        <begin position="413"/>
        <end position="432"/>
    </location>
</feature>
<evidence type="ECO:0000256" key="7">
    <source>
        <dbReference type="ARBA" id="ARBA00023177"/>
    </source>
</evidence>
<feature type="region of interest" description="Disordered" evidence="8">
    <location>
        <begin position="262"/>
        <end position="322"/>
    </location>
</feature>
<feature type="transmembrane region" description="Helical" evidence="9">
    <location>
        <begin position="162"/>
        <end position="180"/>
    </location>
</feature>
<name>A0AA39XCM4_9PEZI</name>
<feature type="domain" description="Ammonium transporter AmtB-like" evidence="10">
    <location>
        <begin position="40"/>
        <end position="212"/>
    </location>
</feature>
<dbReference type="InterPro" id="IPR001905">
    <property type="entry name" value="Ammonium_transpt"/>
</dbReference>
<feature type="transmembrane region" description="Helical" evidence="9">
    <location>
        <begin position="471"/>
        <end position="493"/>
    </location>
</feature>
<gene>
    <name evidence="11" type="ORF">B0T14DRAFT_559282</name>
</gene>
<feature type="transmembrane region" description="Helical" evidence="9">
    <location>
        <begin position="438"/>
        <end position="459"/>
    </location>
</feature>
<feature type="transmembrane region" description="Helical" evidence="9">
    <location>
        <begin position="361"/>
        <end position="386"/>
    </location>
</feature>
<evidence type="ECO:0000256" key="9">
    <source>
        <dbReference type="SAM" id="Phobius"/>
    </source>
</evidence>
<evidence type="ECO:0000256" key="4">
    <source>
        <dbReference type="ARBA" id="ARBA00022692"/>
    </source>
</evidence>
<organism evidence="11 12">
    <name type="scientific">Immersiella caudata</name>
    <dbReference type="NCBI Taxonomy" id="314043"/>
    <lineage>
        <taxon>Eukaryota</taxon>
        <taxon>Fungi</taxon>
        <taxon>Dikarya</taxon>
        <taxon>Ascomycota</taxon>
        <taxon>Pezizomycotina</taxon>
        <taxon>Sordariomycetes</taxon>
        <taxon>Sordariomycetidae</taxon>
        <taxon>Sordariales</taxon>
        <taxon>Lasiosphaeriaceae</taxon>
        <taxon>Immersiella</taxon>
    </lineage>
</organism>
<accession>A0AA39XCM4</accession>
<comment type="caution">
    <text evidence="11">The sequence shown here is derived from an EMBL/GenBank/DDBJ whole genome shotgun (WGS) entry which is preliminary data.</text>
</comment>
<dbReference type="AlphaFoldDB" id="A0AA39XCM4"/>
<protein>
    <submittedName>
        <fullName evidence="11">Ammonium transporter AmtB-like domain-containing protein</fullName>
    </submittedName>
</protein>
<keyword evidence="3" id="KW-0813">Transport</keyword>
<keyword evidence="7" id="KW-0924">Ammonia transport</keyword>
<evidence type="ECO:0000256" key="3">
    <source>
        <dbReference type="ARBA" id="ARBA00022448"/>
    </source>
</evidence>
<evidence type="ECO:0000256" key="6">
    <source>
        <dbReference type="ARBA" id="ARBA00023136"/>
    </source>
</evidence>
<comment type="similarity">
    <text evidence="2">Belongs to the ammonia transporter channel (TC 1.A.11.2) family.</text>
</comment>
<reference evidence="11" key="1">
    <citation type="submission" date="2023-06" db="EMBL/GenBank/DDBJ databases">
        <title>Genome-scale phylogeny and comparative genomics of the fungal order Sordariales.</title>
        <authorList>
            <consortium name="Lawrence Berkeley National Laboratory"/>
            <person name="Hensen N."/>
            <person name="Bonometti L."/>
            <person name="Westerberg I."/>
            <person name="Brannstrom I.O."/>
            <person name="Guillou S."/>
            <person name="Cros-Aarteil S."/>
            <person name="Calhoun S."/>
            <person name="Haridas S."/>
            <person name="Kuo A."/>
            <person name="Mondo S."/>
            <person name="Pangilinan J."/>
            <person name="Riley R."/>
            <person name="Labutti K."/>
            <person name="Andreopoulos B."/>
            <person name="Lipzen A."/>
            <person name="Chen C."/>
            <person name="Yanf M."/>
            <person name="Daum C."/>
            <person name="Ng V."/>
            <person name="Clum A."/>
            <person name="Steindorff A."/>
            <person name="Ohm R."/>
            <person name="Martin F."/>
            <person name="Silar P."/>
            <person name="Natvig D."/>
            <person name="Lalanne C."/>
            <person name="Gautier V."/>
            <person name="Ament-Velasquez S.L."/>
            <person name="Kruys A."/>
            <person name="Hutchinson M.I."/>
            <person name="Powell A.J."/>
            <person name="Barry K."/>
            <person name="Miller A.N."/>
            <person name="Grigoriev I.V."/>
            <person name="Debuchy R."/>
            <person name="Gladieux P."/>
            <person name="Thoren M.H."/>
            <person name="Johannesson H."/>
        </authorList>
    </citation>
    <scope>NUCLEOTIDE SEQUENCE</scope>
    <source>
        <strain evidence="11">CBS 606.72</strain>
    </source>
</reference>
<evidence type="ECO:0000259" key="10">
    <source>
        <dbReference type="Pfam" id="PF00909"/>
    </source>
</evidence>
<dbReference type="PANTHER" id="PTHR43029">
    <property type="entry name" value="AMMONIUM TRANSPORTER MEP2"/>
    <property type="match status" value="1"/>
</dbReference>
<feature type="compositionally biased region" description="Low complexity" evidence="8">
    <location>
        <begin position="267"/>
        <end position="282"/>
    </location>
</feature>
<feature type="transmembrane region" description="Helical" evidence="9">
    <location>
        <begin position="39"/>
        <end position="60"/>
    </location>
</feature>
<dbReference type="PANTHER" id="PTHR43029:SF10">
    <property type="entry name" value="AMMONIUM TRANSPORTER MEP2"/>
    <property type="match status" value="1"/>
</dbReference>
<evidence type="ECO:0000313" key="12">
    <source>
        <dbReference type="Proteomes" id="UP001175000"/>
    </source>
</evidence>
<proteinExistence type="inferred from homology"/>
<keyword evidence="6 9" id="KW-0472">Membrane</keyword>
<feature type="transmembrane region" description="Helical" evidence="9">
    <location>
        <begin position="72"/>
        <end position="90"/>
    </location>
</feature>
<dbReference type="GO" id="GO:0005886">
    <property type="term" value="C:plasma membrane"/>
    <property type="evidence" value="ECO:0007669"/>
    <property type="project" value="TreeGrafter"/>
</dbReference>
<sequence length="569" mass="61715">MATYPLNVLPPQSTVLENNFVTENELRHRPQDYFDGSDVVWVTLCGALVLQMIPAISMVYAGATDRSSTLTLLRMPVITAAFCTVQWYLWGYVLTFSPAPDPATWTWYGGHTDSMVLYRALVRPVGAPGSKIPELLYAFYQGMFAAFTPALVCGGVIKKFKVGRFLIFIWLWSLLVYYPVARWTWSVGGFGEQNDVMDFAGGTAVHITSGTAVGAIVLFHEFERHGLKIFSRAWAILSPPSADDDGPAEHFRDGNELSTLNVKVNGSSNPASPANAPRPDASGNGNASNIPNTHATAPTANGAAARGSMAPPPAVLPSENDPPLAADAPHSLNNLVLGTMLLWIGWLGFNGGSALGGNMRAVSACAATHVAASSGACVMLVLFWWLEWTARKWPRVFQDDRGGATDASRGHKLSVVQFCDGAVVGLVAITPAAGFVPIWAAGCIGAIASGSIFGLKILFQDLMRQDPLFIFLLHTGGGFIGMFFTGCFARQYIVGLDGFSELLERSVPERLRLQMADAFMGFGFTLGMTLAILFLMKLVLRPFTGTWRLLGENERDKLEAELEYKWRIE</sequence>
<evidence type="ECO:0000313" key="11">
    <source>
        <dbReference type="EMBL" id="KAK0631488.1"/>
    </source>
</evidence>
<feature type="transmembrane region" description="Helical" evidence="9">
    <location>
        <begin position="332"/>
        <end position="349"/>
    </location>
</feature>
<dbReference type="Gene3D" id="1.10.3430.10">
    <property type="entry name" value="Ammonium transporter AmtB like domains"/>
    <property type="match status" value="1"/>
</dbReference>
<dbReference type="EMBL" id="JAULSU010000001">
    <property type="protein sequence ID" value="KAK0631488.1"/>
    <property type="molecule type" value="Genomic_DNA"/>
</dbReference>
<evidence type="ECO:0000256" key="1">
    <source>
        <dbReference type="ARBA" id="ARBA00004141"/>
    </source>
</evidence>
<dbReference type="Pfam" id="PF00909">
    <property type="entry name" value="Ammonium_transp"/>
    <property type="match status" value="3"/>
</dbReference>
<dbReference type="GO" id="GO:0008519">
    <property type="term" value="F:ammonium channel activity"/>
    <property type="evidence" value="ECO:0007669"/>
    <property type="project" value="InterPro"/>
</dbReference>
<keyword evidence="5 9" id="KW-1133">Transmembrane helix</keyword>
<feature type="transmembrane region" description="Helical" evidence="9">
    <location>
        <begin position="518"/>
        <end position="540"/>
    </location>
</feature>
<feature type="domain" description="Ammonium transporter AmtB-like" evidence="10">
    <location>
        <begin position="410"/>
        <end position="540"/>
    </location>
</feature>
<evidence type="ECO:0000256" key="5">
    <source>
        <dbReference type="ARBA" id="ARBA00022989"/>
    </source>
</evidence>
<dbReference type="Proteomes" id="UP001175000">
    <property type="component" value="Unassembled WGS sequence"/>
</dbReference>
<feature type="domain" description="Ammonium transporter AmtB-like" evidence="10">
    <location>
        <begin position="328"/>
        <end position="384"/>
    </location>
</feature>
<comment type="subcellular location">
    <subcellularLocation>
        <location evidence="1">Membrane</location>
        <topology evidence="1">Multi-pass membrane protein</topology>
    </subcellularLocation>
</comment>
<dbReference type="InterPro" id="IPR029020">
    <property type="entry name" value="Ammonium/urea_transptr"/>
</dbReference>
<feature type="transmembrane region" description="Helical" evidence="9">
    <location>
        <begin position="200"/>
        <end position="219"/>
    </location>
</feature>
<keyword evidence="12" id="KW-1185">Reference proteome</keyword>